<accession>A0A1V8RME0</accession>
<reference evidence="3 4" key="1">
    <citation type="journal article" date="2016" name="Int. J. Syst. Evol. Microbiol.">
        <title>Pseudaminobacter manganicus sp. nov., isolated from sludge of a manganese mine.</title>
        <authorList>
            <person name="Li J."/>
            <person name="Huang J."/>
            <person name="Liao S."/>
            <person name="Wang G."/>
        </authorList>
    </citation>
    <scope>NUCLEOTIDE SEQUENCE [LARGE SCALE GENOMIC DNA]</scope>
    <source>
        <strain evidence="3 4">JH-7</strain>
    </source>
</reference>
<feature type="transmembrane region" description="Helical" evidence="1">
    <location>
        <begin position="68"/>
        <end position="87"/>
    </location>
</feature>
<dbReference type="InterPro" id="IPR036890">
    <property type="entry name" value="HATPase_C_sf"/>
</dbReference>
<evidence type="ECO:0000313" key="4">
    <source>
        <dbReference type="Proteomes" id="UP000191905"/>
    </source>
</evidence>
<keyword evidence="4" id="KW-1185">Reference proteome</keyword>
<dbReference type="InterPro" id="IPR050640">
    <property type="entry name" value="Bact_2-comp_sensor_kinase"/>
</dbReference>
<name>A0A1V8RME0_9HYPH</name>
<dbReference type="PANTHER" id="PTHR34220:SF7">
    <property type="entry name" value="SENSOR HISTIDINE KINASE YPDA"/>
    <property type="match status" value="1"/>
</dbReference>
<dbReference type="EMBL" id="MDET01000034">
    <property type="protein sequence ID" value="OQM74371.1"/>
    <property type="molecule type" value="Genomic_DNA"/>
</dbReference>
<sequence length="378" mass="42017">MVLEQQGSHPATVRSTLAQVSTREPVVLPNTSLERTLGSFWRAQTAGWLFGAMFGFVCRIIAFEDLVFALVLTAVLEPIGFSLTALAHSFFRDRIRRGITLMIVAVALMLSVLAGLGQMLVADAIKTAMLPQNDPGLVSSKLVIPAVYYTLVFMGWSLAYLWINAEADARTAWFQRGHAREAALNAELNQLRSQLDSHFLLNALNVVAMEIPESPDIALEMTKRVAAYLRYSLAHHDQRLCSLAEELEAVRNYLRIQELRFESRLDCKLDADPNIEGTRVPHFILQPLIENAVKHGLATTNGPLAISVTAKRVGTQLAVEICNSGRLRKHSRDRPAVGLANTSRRLELHYPDRHRLTIDQEEGKVVVKLTLRGSACYA</sequence>
<comment type="caution">
    <text evidence="3">The sequence shown here is derived from an EMBL/GenBank/DDBJ whole genome shotgun (WGS) entry which is preliminary data.</text>
</comment>
<feature type="transmembrane region" description="Helical" evidence="1">
    <location>
        <begin position="99"/>
        <end position="122"/>
    </location>
</feature>
<dbReference type="InterPro" id="IPR010559">
    <property type="entry name" value="Sig_transdc_His_kin_internal"/>
</dbReference>
<dbReference type="Gene3D" id="3.30.565.10">
    <property type="entry name" value="Histidine kinase-like ATPase, C-terminal domain"/>
    <property type="match status" value="1"/>
</dbReference>
<feature type="domain" description="Signal transduction histidine kinase internal region" evidence="2">
    <location>
        <begin position="186"/>
        <end position="265"/>
    </location>
</feature>
<evidence type="ECO:0000256" key="1">
    <source>
        <dbReference type="SAM" id="Phobius"/>
    </source>
</evidence>
<dbReference type="Pfam" id="PF06580">
    <property type="entry name" value="His_kinase"/>
    <property type="match status" value="1"/>
</dbReference>
<keyword evidence="3" id="KW-0808">Transferase</keyword>
<dbReference type="Proteomes" id="UP000191905">
    <property type="component" value="Unassembled WGS sequence"/>
</dbReference>
<feature type="transmembrane region" description="Helical" evidence="1">
    <location>
        <begin position="45"/>
        <end position="62"/>
    </location>
</feature>
<protein>
    <submittedName>
        <fullName evidence="3">Histidine kinase</fullName>
    </submittedName>
</protein>
<gene>
    <name evidence="3" type="ORF">BFN67_04925</name>
</gene>
<dbReference type="STRING" id="1873176.BFN67_04925"/>
<feature type="transmembrane region" description="Helical" evidence="1">
    <location>
        <begin position="142"/>
        <end position="163"/>
    </location>
</feature>
<dbReference type="AlphaFoldDB" id="A0A1V8RME0"/>
<keyword evidence="1" id="KW-1133">Transmembrane helix</keyword>
<keyword evidence="3" id="KW-0418">Kinase</keyword>
<proteinExistence type="predicted"/>
<keyword evidence="1" id="KW-0472">Membrane</keyword>
<organism evidence="3 4">
    <name type="scientific">Manganibacter manganicus</name>
    <dbReference type="NCBI Taxonomy" id="1873176"/>
    <lineage>
        <taxon>Bacteria</taxon>
        <taxon>Pseudomonadati</taxon>
        <taxon>Pseudomonadota</taxon>
        <taxon>Alphaproteobacteria</taxon>
        <taxon>Hyphomicrobiales</taxon>
        <taxon>Phyllobacteriaceae</taxon>
        <taxon>Manganibacter</taxon>
    </lineage>
</organism>
<evidence type="ECO:0000313" key="3">
    <source>
        <dbReference type="EMBL" id="OQM74371.1"/>
    </source>
</evidence>
<dbReference type="SUPFAM" id="SSF55874">
    <property type="entry name" value="ATPase domain of HSP90 chaperone/DNA topoisomerase II/histidine kinase"/>
    <property type="match status" value="1"/>
</dbReference>
<dbReference type="GO" id="GO:0016020">
    <property type="term" value="C:membrane"/>
    <property type="evidence" value="ECO:0007669"/>
    <property type="project" value="InterPro"/>
</dbReference>
<evidence type="ECO:0000259" key="2">
    <source>
        <dbReference type="Pfam" id="PF06580"/>
    </source>
</evidence>
<keyword evidence="1" id="KW-0812">Transmembrane</keyword>
<dbReference type="GO" id="GO:0000155">
    <property type="term" value="F:phosphorelay sensor kinase activity"/>
    <property type="evidence" value="ECO:0007669"/>
    <property type="project" value="InterPro"/>
</dbReference>
<dbReference type="PANTHER" id="PTHR34220">
    <property type="entry name" value="SENSOR HISTIDINE KINASE YPDA"/>
    <property type="match status" value="1"/>
</dbReference>